<evidence type="ECO:0000313" key="6">
    <source>
        <dbReference type="EMBL" id="RRN44734.1"/>
    </source>
</evidence>
<keyword evidence="4" id="KW-0804">Transcription</keyword>
<organism evidence="6 7">
    <name type="scientific">Lautropia dentalis</name>
    <dbReference type="NCBI Taxonomy" id="2490857"/>
    <lineage>
        <taxon>Bacteria</taxon>
        <taxon>Pseudomonadati</taxon>
        <taxon>Pseudomonadota</taxon>
        <taxon>Betaproteobacteria</taxon>
        <taxon>Burkholderiales</taxon>
        <taxon>Burkholderiaceae</taxon>
        <taxon>Lautropia</taxon>
    </lineage>
</organism>
<dbReference type="RefSeq" id="WP_125094141.1">
    <property type="nucleotide sequence ID" value="NZ_RRUE01000001.1"/>
</dbReference>
<accession>A0A426FQ09</accession>
<dbReference type="PANTHER" id="PTHR30537:SF79">
    <property type="entry name" value="TRANSCRIPTIONAL REGULATOR-RELATED"/>
    <property type="match status" value="1"/>
</dbReference>
<sequence>MTRPPLHRLPPLNALRAFEMAGRKGPFRAAADELHITQGAVAQQVRGLEERLGIALFRRLPRGLALTPAGAAYLNDVSRAFGILASATAKLQARPNTVTISVTPTVATRLLMHRLADLQAALPGLELRTLATEALSDFEHDQVDMAVRLTRPPFPPQLETAPLFPQELIAVASPHLLRHLTCPLPPDELQTLPLLHDAHNHWPAFLQALTPCQDTPAASTLLPGPTFNQTSLALDAALAAQGVAIACRAFVANDLAAGRLVQVSTITLRLPAGYFLVRPRSTPSPAAQAVWNWCLAHLVVPAERSAE</sequence>
<keyword evidence="2" id="KW-0805">Transcription regulation</keyword>
<dbReference type="PRINTS" id="PR00039">
    <property type="entry name" value="HTHLYSR"/>
</dbReference>
<dbReference type="Gene3D" id="1.10.10.10">
    <property type="entry name" value="Winged helix-like DNA-binding domain superfamily/Winged helix DNA-binding domain"/>
    <property type="match status" value="1"/>
</dbReference>
<dbReference type="GO" id="GO:0003700">
    <property type="term" value="F:DNA-binding transcription factor activity"/>
    <property type="evidence" value="ECO:0007669"/>
    <property type="project" value="InterPro"/>
</dbReference>
<gene>
    <name evidence="6" type="ORF">EHV23_00040</name>
</gene>
<reference evidence="6 7" key="1">
    <citation type="submission" date="2018-11" db="EMBL/GenBank/DDBJ databases">
        <title>Genome sequencing of Lautropia sp. KCOM 2505 (= ChDC F240).</title>
        <authorList>
            <person name="Kook J.-K."/>
            <person name="Park S.-N."/>
            <person name="Lim Y.K."/>
        </authorList>
    </citation>
    <scope>NUCLEOTIDE SEQUENCE [LARGE SCALE GENOMIC DNA]</scope>
    <source>
        <strain evidence="6 7">KCOM 2505</strain>
    </source>
</reference>
<dbReference type="InterPro" id="IPR005119">
    <property type="entry name" value="LysR_subst-bd"/>
</dbReference>
<evidence type="ECO:0000256" key="2">
    <source>
        <dbReference type="ARBA" id="ARBA00023015"/>
    </source>
</evidence>
<evidence type="ECO:0000256" key="4">
    <source>
        <dbReference type="ARBA" id="ARBA00023163"/>
    </source>
</evidence>
<dbReference type="SUPFAM" id="SSF53850">
    <property type="entry name" value="Periplasmic binding protein-like II"/>
    <property type="match status" value="1"/>
</dbReference>
<dbReference type="InterPro" id="IPR058163">
    <property type="entry name" value="LysR-type_TF_proteobact-type"/>
</dbReference>
<dbReference type="Gene3D" id="3.40.190.10">
    <property type="entry name" value="Periplasmic binding protein-like II"/>
    <property type="match status" value="2"/>
</dbReference>
<dbReference type="Pfam" id="PF03466">
    <property type="entry name" value="LysR_substrate"/>
    <property type="match status" value="1"/>
</dbReference>
<proteinExistence type="inferred from homology"/>
<evidence type="ECO:0000256" key="3">
    <source>
        <dbReference type="ARBA" id="ARBA00023125"/>
    </source>
</evidence>
<evidence type="ECO:0000256" key="1">
    <source>
        <dbReference type="ARBA" id="ARBA00009437"/>
    </source>
</evidence>
<dbReference type="OrthoDB" id="5526340at2"/>
<dbReference type="Proteomes" id="UP000270261">
    <property type="component" value="Unassembled WGS sequence"/>
</dbReference>
<comment type="similarity">
    <text evidence="1">Belongs to the LysR transcriptional regulatory family.</text>
</comment>
<dbReference type="Pfam" id="PF00126">
    <property type="entry name" value="HTH_1"/>
    <property type="match status" value="1"/>
</dbReference>
<dbReference type="InterPro" id="IPR036388">
    <property type="entry name" value="WH-like_DNA-bd_sf"/>
</dbReference>
<name>A0A426FQ09_9BURK</name>
<keyword evidence="3" id="KW-0238">DNA-binding</keyword>
<dbReference type="EMBL" id="RRUE01000001">
    <property type="protein sequence ID" value="RRN44734.1"/>
    <property type="molecule type" value="Genomic_DNA"/>
</dbReference>
<protein>
    <submittedName>
        <fullName evidence="6">LysR family transcriptional regulator</fullName>
    </submittedName>
</protein>
<dbReference type="InterPro" id="IPR000847">
    <property type="entry name" value="LysR_HTH_N"/>
</dbReference>
<feature type="domain" description="HTH lysR-type" evidence="5">
    <location>
        <begin position="10"/>
        <end position="67"/>
    </location>
</feature>
<comment type="caution">
    <text evidence="6">The sequence shown here is derived from an EMBL/GenBank/DDBJ whole genome shotgun (WGS) entry which is preliminary data.</text>
</comment>
<dbReference type="GO" id="GO:0043565">
    <property type="term" value="F:sequence-specific DNA binding"/>
    <property type="evidence" value="ECO:0007669"/>
    <property type="project" value="TreeGrafter"/>
</dbReference>
<dbReference type="SUPFAM" id="SSF46785">
    <property type="entry name" value="Winged helix' DNA-binding domain"/>
    <property type="match status" value="1"/>
</dbReference>
<dbReference type="AlphaFoldDB" id="A0A426FQ09"/>
<dbReference type="GO" id="GO:0006351">
    <property type="term" value="P:DNA-templated transcription"/>
    <property type="evidence" value="ECO:0007669"/>
    <property type="project" value="TreeGrafter"/>
</dbReference>
<evidence type="ECO:0000313" key="7">
    <source>
        <dbReference type="Proteomes" id="UP000270261"/>
    </source>
</evidence>
<keyword evidence="7" id="KW-1185">Reference proteome</keyword>
<dbReference type="InterPro" id="IPR036390">
    <property type="entry name" value="WH_DNA-bd_sf"/>
</dbReference>
<dbReference type="PANTHER" id="PTHR30537">
    <property type="entry name" value="HTH-TYPE TRANSCRIPTIONAL REGULATOR"/>
    <property type="match status" value="1"/>
</dbReference>
<dbReference type="PROSITE" id="PS50931">
    <property type="entry name" value="HTH_LYSR"/>
    <property type="match status" value="1"/>
</dbReference>
<evidence type="ECO:0000259" key="5">
    <source>
        <dbReference type="PROSITE" id="PS50931"/>
    </source>
</evidence>